<comment type="caution">
    <text evidence="3">The sequence shown here is derived from an EMBL/GenBank/DDBJ whole genome shotgun (WGS) entry which is preliminary data.</text>
</comment>
<feature type="compositionally biased region" description="Low complexity" evidence="1">
    <location>
        <begin position="351"/>
        <end position="371"/>
    </location>
</feature>
<evidence type="ECO:0000256" key="2">
    <source>
        <dbReference type="SAM" id="Phobius"/>
    </source>
</evidence>
<dbReference type="Proteomes" id="UP000321793">
    <property type="component" value="Unassembled WGS sequence"/>
</dbReference>
<feature type="transmembrane region" description="Helical" evidence="2">
    <location>
        <begin position="81"/>
        <end position="104"/>
    </location>
</feature>
<reference evidence="3 4" key="1">
    <citation type="submission" date="2019-07" db="EMBL/GenBank/DDBJ databases">
        <title>Whole genome shotgun sequence of Knoellia locipacati NBRC 109775.</title>
        <authorList>
            <person name="Hosoyama A."/>
            <person name="Uohara A."/>
            <person name="Ohji S."/>
            <person name="Ichikawa N."/>
        </authorList>
    </citation>
    <scope>NUCLEOTIDE SEQUENCE [LARGE SCALE GENOMIC DNA]</scope>
    <source>
        <strain evidence="3 4">NBRC 109775</strain>
    </source>
</reference>
<feature type="transmembrane region" description="Helical" evidence="2">
    <location>
        <begin position="50"/>
        <end position="69"/>
    </location>
</feature>
<evidence type="ECO:0000256" key="1">
    <source>
        <dbReference type="SAM" id="MobiDB-lite"/>
    </source>
</evidence>
<keyword evidence="4" id="KW-1185">Reference proteome</keyword>
<gene>
    <name evidence="3" type="ORF">KLO01_00750</name>
</gene>
<evidence type="ECO:0000313" key="3">
    <source>
        <dbReference type="EMBL" id="GEQ12028.1"/>
    </source>
</evidence>
<dbReference type="OrthoDB" id="3524974at2"/>
<proteinExistence type="predicted"/>
<feature type="region of interest" description="Disordered" evidence="1">
    <location>
        <begin position="331"/>
        <end position="401"/>
    </location>
</feature>
<keyword evidence="2" id="KW-1133">Transmembrane helix</keyword>
<protein>
    <submittedName>
        <fullName evidence="3">Uncharacterized protein</fullName>
    </submittedName>
</protein>
<organism evidence="3 4">
    <name type="scientific">Knoellia locipacati</name>
    <dbReference type="NCBI Taxonomy" id="882824"/>
    <lineage>
        <taxon>Bacteria</taxon>
        <taxon>Bacillati</taxon>
        <taxon>Actinomycetota</taxon>
        <taxon>Actinomycetes</taxon>
        <taxon>Micrococcales</taxon>
        <taxon>Intrasporangiaceae</taxon>
        <taxon>Knoellia</taxon>
    </lineage>
</organism>
<keyword evidence="2" id="KW-0812">Transmembrane</keyword>
<dbReference type="EMBL" id="BKBA01000001">
    <property type="protein sequence ID" value="GEQ12028.1"/>
    <property type="molecule type" value="Genomic_DNA"/>
</dbReference>
<evidence type="ECO:0000313" key="4">
    <source>
        <dbReference type="Proteomes" id="UP000321793"/>
    </source>
</evidence>
<name>A0A512SVR7_9MICO</name>
<feature type="transmembrane region" description="Helical" evidence="2">
    <location>
        <begin position="12"/>
        <end position="30"/>
    </location>
</feature>
<accession>A0A512SVR7</accession>
<dbReference type="RefSeq" id="WP_147061576.1">
    <property type="nucleotide sequence ID" value="NZ_BAABDN010000001.1"/>
</dbReference>
<sequence length="401" mass="42015">MEGERRGELATSVRWLGAPPTLAALVVLLVNDRVLKDQWPGVVTGKLSDVAGLVLAPPLVAVLLAALGVPRSRAWAIGTTGVLFAAAKGLAVGSALASSAWSLVMPSLVRHDPTDLVALPALWLAWRTAGWAARPTPSARRRTTLALGTLVLPCAVFATTATSCSPADGLREVTVYEGAFTGGTGTERRIVTSDWSAVTIDGTGRIQSLANLDRDRLARDSGVTATSTCSTASPQRCWRRSPDLTAAVESSTDGGATWRTEFAVDRRQLKAVREDVGDDTCGSEPPLGVVDLAVLDGPDGQVVAAASSNTGLLLRGAEGDWRRLSLEELHRSAEPPPTPDPEDQLHPVEPTPTTTSPAPATTPTRTRTSDPQPSPTCATPVTSTVTPDPRNGPPTTVTRCR</sequence>
<feature type="compositionally biased region" description="Polar residues" evidence="1">
    <location>
        <begin position="377"/>
        <end position="386"/>
    </location>
</feature>
<keyword evidence="2" id="KW-0472">Membrane</keyword>
<dbReference type="AlphaFoldDB" id="A0A512SVR7"/>